<evidence type="ECO:0000313" key="1">
    <source>
        <dbReference type="EMBL" id="EGV60240.1"/>
    </source>
</evidence>
<protein>
    <submittedName>
        <fullName evidence="1">Uncharacterized protein</fullName>
    </submittedName>
</protein>
<dbReference type="AlphaFoldDB" id="G3BCY4"/>
<dbReference type="Proteomes" id="UP000000707">
    <property type="component" value="Unassembled WGS sequence"/>
</dbReference>
<sequence>QQICIRFGRRRTHQLVFSFFFPYASNPIYKFTGDIKNLEVNLKELISDSSSNKCPILLGSHFSGPTYCLYEHCLYYTINPSTCSQSI</sequence>
<proteinExistence type="predicted"/>
<dbReference type="HOGENOM" id="CLU_2489308_0_0_1"/>
<feature type="non-terminal residue" evidence="1">
    <location>
        <position position="1"/>
    </location>
</feature>
<evidence type="ECO:0000313" key="2">
    <source>
        <dbReference type="Proteomes" id="UP000000707"/>
    </source>
</evidence>
<name>G3BCY4_CANTC</name>
<organism evidence="2">
    <name type="scientific">Candida tenuis (strain ATCC 10573 / BCRC 21748 / CBS 615 / JCM 9827 / NBRC 10315 / NRRL Y-1498 / VKM Y-70)</name>
    <name type="common">Yeast</name>
    <name type="synonym">Yamadazyma tenuis</name>
    <dbReference type="NCBI Taxonomy" id="590646"/>
    <lineage>
        <taxon>Eukaryota</taxon>
        <taxon>Fungi</taxon>
        <taxon>Dikarya</taxon>
        <taxon>Ascomycota</taxon>
        <taxon>Saccharomycotina</taxon>
        <taxon>Pichiomycetes</taxon>
        <taxon>Debaryomycetaceae</taxon>
        <taxon>Yamadazyma</taxon>
    </lineage>
</organism>
<gene>
    <name evidence="1" type="ORF">CANTEDRAFT_127270</name>
</gene>
<reference evidence="1 2" key="1">
    <citation type="journal article" date="2011" name="Proc. Natl. Acad. Sci. U.S.A.">
        <title>Comparative genomics of xylose-fermenting fungi for enhanced biofuel production.</title>
        <authorList>
            <person name="Wohlbach D.J."/>
            <person name="Kuo A."/>
            <person name="Sato T.K."/>
            <person name="Potts K.M."/>
            <person name="Salamov A.A."/>
            <person name="LaButti K.M."/>
            <person name="Sun H."/>
            <person name="Clum A."/>
            <person name="Pangilinan J.L."/>
            <person name="Lindquist E.A."/>
            <person name="Lucas S."/>
            <person name="Lapidus A."/>
            <person name="Jin M."/>
            <person name="Gunawan C."/>
            <person name="Balan V."/>
            <person name="Dale B.E."/>
            <person name="Jeffries T.W."/>
            <person name="Zinkel R."/>
            <person name="Barry K.W."/>
            <person name="Grigoriev I.V."/>
            <person name="Gasch A.P."/>
        </authorList>
    </citation>
    <scope>NUCLEOTIDE SEQUENCE [LARGE SCALE GENOMIC DNA]</scope>
    <source>
        <strain evidence="2">ATCC 10573 / BCRC 21748 / CBS 615 / JCM 9827 / NBRC 10315 / NRRL Y-1498 / VKM Y-70</strain>
    </source>
</reference>
<dbReference type="EMBL" id="GL996528">
    <property type="protein sequence ID" value="EGV60240.1"/>
    <property type="molecule type" value="Genomic_DNA"/>
</dbReference>
<keyword evidence="2" id="KW-1185">Reference proteome</keyword>
<accession>G3BCY4</accession>